<keyword evidence="2" id="KW-1185">Reference proteome</keyword>
<dbReference type="NCBIfam" id="TIGR04102">
    <property type="entry name" value="SWIM_PBPRA1643"/>
    <property type="match status" value="1"/>
</dbReference>
<dbReference type="SUPFAM" id="SSF103642">
    <property type="entry name" value="Sec-C motif"/>
    <property type="match status" value="1"/>
</dbReference>
<organism evidence="1 2">
    <name type="scientific">Oceanisphaera ostreae</name>
    <dbReference type="NCBI Taxonomy" id="914151"/>
    <lineage>
        <taxon>Bacteria</taxon>
        <taxon>Pseudomonadati</taxon>
        <taxon>Pseudomonadota</taxon>
        <taxon>Gammaproteobacteria</taxon>
        <taxon>Aeromonadales</taxon>
        <taxon>Aeromonadaceae</taxon>
        <taxon>Oceanisphaera</taxon>
    </lineage>
</organism>
<dbReference type="InterPro" id="IPR004027">
    <property type="entry name" value="SEC_C_motif"/>
</dbReference>
<accession>A0ABW3KKP6</accession>
<dbReference type="PANTHER" id="PTHR33747:SF1">
    <property type="entry name" value="ADENYLATE CYCLASE-ASSOCIATED CAP C-TERMINAL DOMAIN-CONTAINING PROTEIN"/>
    <property type="match status" value="1"/>
</dbReference>
<protein>
    <submittedName>
        <fullName evidence="1">PBPRA1643 family SWIM/SEC-C metal-binding motif protein</fullName>
    </submittedName>
</protein>
<comment type="caution">
    <text evidence="1">The sequence shown here is derived from an EMBL/GenBank/DDBJ whole genome shotgun (WGS) entry which is preliminary data.</text>
</comment>
<sequence length="113" mass="12710">MSDKFFFKGRKPLRQSHISYGYQTKAIHKLGSQKNPLSLVVTNEERRQEIAAVVKEANIYANIQVNAEPDAMESIAELTTLLNKNTPLQVEKKPERNDPCPCGSGIKYKKCCA</sequence>
<evidence type="ECO:0000313" key="2">
    <source>
        <dbReference type="Proteomes" id="UP001597048"/>
    </source>
</evidence>
<dbReference type="InterPro" id="IPR026368">
    <property type="entry name" value="SWIM_PBPRA1643"/>
</dbReference>
<dbReference type="RefSeq" id="WP_379559610.1">
    <property type="nucleotide sequence ID" value="NZ_JBHTJS010000063.1"/>
</dbReference>
<proteinExistence type="predicted"/>
<gene>
    <name evidence="1" type="ORF">ACFQ1C_15655</name>
</gene>
<reference evidence="2" key="1">
    <citation type="journal article" date="2019" name="Int. J. Syst. Evol. Microbiol.">
        <title>The Global Catalogue of Microorganisms (GCM) 10K type strain sequencing project: providing services to taxonomists for standard genome sequencing and annotation.</title>
        <authorList>
            <consortium name="The Broad Institute Genomics Platform"/>
            <consortium name="The Broad Institute Genome Sequencing Center for Infectious Disease"/>
            <person name="Wu L."/>
            <person name="Ma J."/>
        </authorList>
    </citation>
    <scope>NUCLEOTIDE SEQUENCE [LARGE SCALE GENOMIC DNA]</scope>
    <source>
        <strain evidence="2">CCUG 60525</strain>
    </source>
</reference>
<dbReference type="Proteomes" id="UP001597048">
    <property type="component" value="Unassembled WGS sequence"/>
</dbReference>
<dbReference type="PANTHER" id="PTHR33747">
    <property type="entry name" value="UPF0225 PROTEIN SCO1677"/>
    <property type="match status" value="1"/>
</dbReference>
<name>A0ABW3KKP6_9GAMM</name>
<dbReference type="EMBL" id="JBHTJS010000063">
    <property type="protein sequence ID" value="MFD1009583.1"/>
    <property type="molecule type" value="Genomic_DNA"/>
</dbReference>
<dbReference type="Pfam" id="PF02810">
    <property type="entry name" value="SEC-C"/>
    <property type="match status" value="1"/>
</dbReference>
<evidence type="ECO:0000313" key="1">
    <source>
        <dbReference type="EMBL" id="MFD1009583.1"/>
    </source>
</evidence>
<dbReference type="Gene3D" id="3.10.450.50">
    <property type="match status" value="1"/>
</dbReference>